<proteinExistence type="predicted"/>
<evidence type="ECO:0008006" key="3">
    <source>
        <dbReference type="Google" id="ProtNLM"/>
    </source>
</evidence>
<dbReference type="Proteomes" id="UP001454036">
    <property type="component" value="Unassembled WGS sequence"/>
</dbReference>
<dbReference type="SUPFAM" id="SSF56219">
    <property type="entry name" value="DNase I-like"/>
    <property type="match status" value="1"/>
</dbReference>
<dbReference type="AlphaFoldDB" id="A0AAV3Q240"/>
<sequence length="189" mass="21553">MEDKNDQHMLVHAKLLDKCVEAFYLSLVYGKHFVSNRRLWSALCRAHDVVGSVPWLIGGDFNIVRNCTESMGGGSSDAGGINEFNDCIRSINVMEYPHSDNNFTCSRNWKTYGLVRVLDRILCSGNWLLKFPSYTIDILVVNESDHYSLDVDLHNNIAADSKLFKYKHFWSFHASFKDSWCYLDGGGRG</sequence>
<dbReference type="PANTHER" id="PTHR33710:SF71">
    <property type="entry name" value="ENDONUCLEASE_EXONUCLEASE_PHOSPHATASE DOMAIN-CONTAINING PROTEIN"/>
    <property type="match status" value="1"/>
</dbReference>
<reference evidence="1 2" key="1">
    <citation type="submission" date="2024-01" db="EMBL/GenBank/DDBJ databases">
        <title>The complete chloroplast genome sequence of Lithospermum erythrorhizon: insights into the phylogenetic relationship among Boraginaceae species and the maternal lineages of purple gromwells.</title>
        <authorList>
            <person name="Okada T."/>
            <person name="Watanabe K."/>
        </authorList>
    </citation>
    <scope>NUCLEOTIDE SEQUENCE [LARGE SCALE GENOMIC DNA]</scope>
</reference>
<dbReference type="Gene3D" id="3.60.10.10">
    <property type="entry name" value="Endonuclease/exonuclease/phosphatase"/>
    <property type="match status" value="1"/>
</dbReference>
<evidence type="ECO:0000313" key="2">
    <source>
        <dbReference type="Proteomes" id="UP001454036"/>
    </source>
</evidence>
<evidence type="ECO:0000313" key="1">
    <source>
        <dbReference type="EMBL" id="GAA0157598.1"/>
    </source>
</evidence>
<accession>A0AAV3Q240</accession>
<name>A0AAV3Q240_LITER</name>
<gene>
    <name evidence="1" type="ORF">LIER_14835</name>
</gene>
<organism evidence="1 2">
    <name type="scientific">Lithospermum erythrorhizon</name>
    <name type="common">Purple gromwell</name>
    <name type="synonym">Lithospermum officinale var. erythrorhizon</name>
    <dbReference type="NCBI Taxonomy" id="34254"/>
    <lineage>
        <taxon>Eukaryota</taxon>
        <taxon>Viridiplantae</taxon>
        <taxon>Streptophyta</taxon>
        <taxon>Embryophyta</taxon>
        <taxon>Tracheophyta</taxon>
        <taxon>Spermatophyta</taxon>
        <taxon>Magnoliopsida</taxon>
        <taxon>eudicotyledons</taxon>
        <taxon>Gunneridae</taxon>
        <taxon>Pentapetalae</taxon>
        <taxon>asterids</taxon>
        <taxon>lamiids</taxon>
        <taxon>Boraginales</taxon>
        <taxon>Boraginaceae</taxon>
        <taxon>Boraginoideae</taxon>
        <taxon>Lithospermeae</taxon>
        <taxon>Lithospermum</taxon>
    </lineage>
</organism>
<dbReference type="PANTHER" id="PTHR33710">
    <property type="entry name" value="BNAC02G09200D PROTEIN"/>
    <property type="match status" value="1"/>
</dbReference>
<dbReference type="InterPro" id="IPR036691">
    <property type="entry name" value="Endo/exonu/phosph_ase_sf"/>
</dbReference>
<keyword evidence="2" id="KW-1185">Reference proteome</keyword>
<comment type="caution">
    <text evidence="1">The sequence shown here is derived from an EMBL/GenBank/DDBJ whole genome shotgun (WGS) entry which is preliminary data.</text>
</comment>
<protein>
    <recommendedName>
        <fullName evidence="3">Endonuclease/exonuclease/phosphatase domain-containing protein</fullName>
    </recommendedName>
</protein>
<dbReference type="EMBL" id="BAABME010003142">
    <property type="protein sequence ID" value="GAA0157598.1"/>
    <property type="molecule type" value="Genomic_DNA"/>
</dbReference>